<comment type="caution">
    <text evidence="1">The sequence shown here is derived from an EMBL/GenBank/DDBJ whole genome shotgun (WGS) entry which is preliminary data.</text>
</comment>
<protein>
    <submittedName>
        <fullName evidence="1">Uncharacterized protein</fullName>
    </submittedName>
</protein>
<dbReference type="EMBL" id="ML996081">
    <property type="protein sequence ID" value="KAF2156955.1"/>
    <property type="molecule type" value="Genomic_DNA"/>
</dbReference>
<dbReference type="AlphaFoldDB" id="A0A9P4JC66"/>
<gene>
    <name evidence="1" type="ORF">K461DRAFT_273049</name>
</gene>
<reference evidence="1" key="1">
    <citation type="journal article" date="2020" name="Stud. Mycol.">
        <title>101 Dothideomycetes genomes: a test case for predicting lifestyles and emergence of pathogens.</title>
        <authorList>
            <person name="Haridas S."/>
            <person name="Albert R."/>
            <person name="Binder M."/>
            <person name="Bloem J."/>
            <person name="Labutti K."/>
            <person name="Salamov A."/>
            <person name="Andreopoulos B."/>
            <person name="Baker S."/>
            <person name="Barry K."/>
            <person name="Bills G."/>
            <person name="Bluhm B."/>
            <person name="Cannon C."/>
            <person name="Castanera R."/>
            <person name="Culley D."/>
            <person name="Daum C."/>
            <person name="Ezra D."/>
            <person name="Gonzalez J."/>
            <person name="Henrissat B."/>
            <person name="Kuo A."/>
            <person name="Liang C."/>
            <person name="Lipzen A."/>
            <person name="Lutzoni F."/>
            <person name="Magnuson J."/>
            <person name="Mondo S."/>
            <person name="Nolan M."/>
            <person name="Ohm R."/>
            <person name="Pangilinan J."/>
            <person name="Park H.-J."/>
            <person name="Ramirez L."/>
            <person name="Alfaro M."/>
            <person name="Sun H."/>
            <person name="Tritt A."/>
            <person name="Yoshinaga Y."/>
            <person name="Zwiers L.-H."/>
            <person name="Turgeon B."/>
            <person name="Goodwin S."/>
            <person name="Spatafora J."/>
            <person name="Crous P."/>
            <person name="Grigoriev I."/>
        </authorList>
    </citation>
    <scope>NUCLEOTIDE SEQUENCE</scope>
    <source>
        <strain evidence="1">CBS 260.36</strain>
    </source>
</reference>
<proteinExistence type="predicted"/>
<evidence type="ECO:0000313" key="2">
    <source>
        <dbReference type="Proteomes" id="UP000799439"/>
    </source>
</evidence>
<evidence type="ECO:0000313" key="1">
    <source>
        <dbReference type="EMBL" id="KAF2156955.1"/>
    </source>
</evidence>
<dbReference type="OrthoDB" id="10005898at2759"/>
<dbReference type="Proteomes" id="UP000799439">
    <property type="component" value="Unassembled WGS sequence"/>
</dbReference>
<accession>A0A9P4JC66</accession>
<keyword evidence="2" id="KW-1185">Reference proteome</keyword>
<sequence>MWVLSCRFWFVHTVLEGVRLVREKQRVNQRARVVGEEKEEKVRAKEEQAAWYRAWYSNAGYAPMALHYSFASGLISDDVLGALGLVVAYNSFGHLWRQSAL</sequence>
<organism evidence="1 2">
    <name type="scientific">Myriangium duriaei CBS 260.36</name>
    <dbReference type="NCBI Taxonomy" id="1168546"/>
    <lineage>
        <taxon>Eukaryota</taxon>
        <taxon>Fungi</taxon>
        <taxon>Dikarya</taxon>
        <taxon>Ascomycota</taxon>
        <taxon>Pezizomycotina</taxon>
        <taxon>Dothideomycetes</taxon>
        <taxon>Dothideomycetidae</taxon>
        <taxon>Myriangiales</taxon>
        <taxon>Myriangiaceae</taxon>
        <taxon>Myriangium</taxon>
    </lineage>
</organism>
<name>A0A9P4JC66_9PEZI</name>